<reference evidence="3 4" key="1">
    <citation type="journal article" date="2023" name="Life. Sci Alliance">
        <title>Evolutionary insights into 3D genome organization and epigenetic landscape of Vigna mungo.</title>
        <authorList>
            <person name="Junaid A."/>
            <person name="Singh B."/>
            <person name="Bhatia S."/>
        </authorList>
    </citation>
    <scope>NUCLEOTIDE SEQUENCE [LARGE SCALE GENOMIC DNA]</scope>
    <source>
        <strain evidence="3">Urdbean</strain>
    </source>
</reference>
<accession>A0AAQ3MXB8</accession>
<name>A0AAQ3MXB8_VIGMU</name>
<feature type="region of interest" description="Disordered" evidence="1">
    <location>
        <begin position="76"/>
        <end position="106"/>
    </location>
</feature>
<organism evidence="3 4">
    <name type="scientific">Vigna mungo</name>
    <name type="common">Black gram</name>
    <name type="synonym">Phaseolus mungo</name>
    <dbReference type="NCBI Taxonomy" id="3915"/>
    <lineage>
        <taxon>Eukaryota</taxon>
        <taxon>Viridiplantae</taxon>
        <taxon>Streptophyta</taxon>
        <taxon>Embryophyta</taxon>
        <taxon>Tracheophyta</taxon>
        <taxon>Spermatophyta</taxon>
        <taxon>Magnoliopsida</taxon>
        <taxon>eudicotyledons</taxon>
        <taxon>Gunneridae</taxon>
        <taxon>Pentapetalae</taxon>
        <taxon>rosids</taxon>
        <taxon>fabids</taxon>
        <taxon>Fabales</taxon>
        <taxon>Fabaceae</taxon>
        <taxon>Papilionoideae</taxon>
        <taxon>50 kb inversion clade</taxon>
        <taxon>NPAAA clade</taxon>
        <taxon>indigoferoid/millettioid clade</taxon>
        <taxon>Phaseoleae</taxon>
        <taxon>Vigna</taxon>
    </lineage>
</organism>
<protein>
    <submittedName>
        <fullName evidence="3">Uncharacterized protein</fullName>
    </submittedName>
</protein>
<dbReference type="EMBL" id="CP144692">
    <property type="protein sequence ID" value="WVY98599.1"/>
    <property type="molecule type" value="Genomic_DNA"/>
</dbReference>
<keyword evidence="2" id="KW-0732">Signal</keyword>
<evidence type="ECO:0000256" key="2">
    <source>
        <dbReference type="SAM" id="SignalP"/>
    </source>
</evidence>
<dbReference type="Proteomes" id="UP001374535">
    <property type="component" value="Chromosome 9"/>
</dbReference>
<evidence type="ECO:0000313" key="4">
    <source>
        <dbReference type="Proteomes" id="UP001374535"/>
    </source>
</evidence>
<keyword evidence="4" id="KW-1185">Reference proteome</keyword>
<evidence type="ECO:0000256" key="1">
    <source>
        <dbReference type="SAM" id="MobiDB-lite"/>
    </source>
</evidence>
<proteinExistence type="predicted"/>
<dbReference type="AlphaFoldDB" id="A0AAQ3MXB8"/>
<feature type="compositionally biased region" description="Acidic residues" evidence="1">
    <location>
        <begin position="81"/>
        <end position="97"/>
    </location>
</feature>
<evidence type="ECO:0000313" key="3">
    <source>
        <dbReference type="EMBL" id="WVY98599.1"/>
    </source>
</evidence>
<sequence length="106" mass="12086">MTPMIILVVVVMMQIDGKFCVPQKPKARGWMYRIASPEDLMLQLLSLPRRRLRTENNGENSTTDRDLLQLILTFNANSDSSNDDNDDDDDDDDDDADTTSQDDLFC</sequence>
<feature type="chain" id="PRO_5043051866" evidence="2">
    <location>
        <begin position="21"/>
        <end position="106"/>
    </location>
</feature>
<gene>
    <name evidence="3" type="ORF">V8G54_030750</name>
</gene>
<feature type="signal peptide" evidence="2">
    <location>
        <begin position="1"/>
        <end position="20"/>
    </location>
</feature>